<keyword evidence="2" id="KW-1133">Transmembrane helix</keyword>
<evidence type="ECO:0000313" key="3">
    <source>
        <dbReference type="EMBL" id="CUH50331.1"/>
    </source>
</evidence>
<feature type="region of interest" description="Disordered" evidence="1">
    <location>
        <begin position="1"/>
        <end position="24"/>
    </location>
</feature>
<name>A0A0P1EIS9_9RHOB</name>
<dbReference type="Proteomes" id="UP000050783">
    <property type="component" value="Unassembled WGS sequence"/>
</dbReference>
<organism evidence="3 4">
    <name type="scientific">Ruegeria atlantica</name>
    <dbReference type="NCBI Taxonomy" id="81569"/>
    <lineage>
        <taxon>Bacteria</taxon>
        <taxon>Pseudomonadati</taxon>
        <taxon>Pseudomonadota</taxon>
        <taxon>Alphaproteobacteria</taxon>
        <taxon>Rhodobacterales</taxon>
        <taxon>Roseobacteraceae</taxon>
        <taxon>Ruegeria</taxon>
    </lineage>
</organism>
<gene>
    <name evidence="3" type="ORF">RUA4292_04539</name>
</gene>
<evidence type="ECO:0000256" key="2">
    <source>
        <dbReference type="SAM" id="Phobius"/>
    </source>
</evidence>
<proteinExistence type="predicted"/>
<dbReference type="InterPro" id="IPR020308">
    <property type="entry name" value="Uncharacterised_Ynq1"/>
</dbReference>
<dbReference type="Pfam" id="PF17272">
    <property type="entry name" value="DUF5337"/>
    <property type="match status" value="1"/>
</dbReference>
<protein>
    <submittedName>
        <fullName evidence="3">Uncharacterized protein</fullName>
    </submittedName>
</protein>
<keyword evidence="2" id="KW-0472">Membrane</keyword>
<feature type="transmembrane region" description="Helical" evidence="2">
    <location>
        <begin position="38"/>
        <end position="60"/>
    </location>
</feature>
<dbReference type="STRING" id="81569.RUM4293_03317"/>
<accession>A0A0P1EIS9</accession>
<dbReference type="EMBL" id="CYPU01000073">
    <property type="protein sequence ID" value="CUH50331.1"/>
    <property type="molecule type" value="Genomic_DNA"/>
</dbReference>
<evidence type="ECO:0000256" key="1">
    <source>
        <dbReference type="SAM" id="MobiDB-lite"/>
    </source>
</evidence>
<keyword evidence="2" id="KW-0812">Transmembrane</keyword>
<feature type="transmembrane region" description="Helical" evidence="2">
    <location>
        <begin position="66"/>
        <end position="89"/>
    </location>
</feature>
<reference evidence="3 4" key="1">
    <citation type="submission" date="2015-09" db="EMBL/GenBank/DDBJ databases">
        <authorList>
            <consortium name="Swine Surveillance"/>
        </authorList>
    </citation>
    <scope>NUCLEOTIDE SEQUENCE [LARGE SCALE GENOMIC DNA]</scope>
    <source>
        <strain evidence="3 4">CECT 4292</strain>
    </source>
</reference>
<dbReference type="AlphaFoldDB" id="A0A0P1EIS9"/>
<sequence length="95" mass="10617">MPRKTAPTKTEWDGARSGYQGEMDKEKEQAMARKGRHIGVVIAVTMLLWLAISLFIGPALGLPGRYALLFDFAALAGFIYAGVNIFQLWRMRQDS</sequence>
<evidence type="ECO:0000313" key="4">
    <source>
        <dbReference type="Proteomes" id="UP000050783"/>
    </source>
</evidence>